<keyword evidence="2 5" id="KW-0812">Transmembrane</keyword>
<comment type="subcellular location">
    <subcellularLocation>
        <location evidence="1">Membrane</location>
        <topology evidence="1">Multi-pass membrane protein</topology>
    </subcellularLocation>
</comment>
<feature type="transmembrane region" description="Helical" evidence="5">
    <location>
        <begin position="125"/>
        <end position="145"/>
    </location>
</feature>
<feature type="transmembrane region" description="Helical" evidence="5">
    <location>
        <begin position="68"/>
        <end position="86"/>
    </location>
</feature>
<name>A0A6L2ZS39_9ENTR</name>
<reference evidence="7 8" key="1">
    <citation type="submission" date="2020-06" db="EMBL/GenBank/DDBJ databases">
        <title>The genome sequence of Candidatus Regiella insecticola strain Tut.</title>
        <authorList>
            <person name="Nikoh N."/>
            <person name="Tsuchida T."/>
            <person name="Koga R."/>
            <person name="Oshima K."/>
            <person name="Hattori M."/>
            <person name="Fukatsu T."/>
        </authorList>
    </citation>
    <scope>NUCLEOTIDE SEQUENCE [LARGE SCALE GENOMIC DNA]</scope>
    <source>
        <strain evidence="7 8">Tut</strain>
    </source>
</reference>
<dbReference type="RefSeq" id="WP_407079485.1">
    <property type="nucleotide sequence ID" value="NZ_BLXO01000007.1"/>
</dbReference>
<dbReference type="PANTHER" id="PTHR37422:SF13">
    <property type="entry name" value="LIPOPOLYSACCHARIDE BIOSYNTHESIS PROTEIN PA4999-RELATED"/>
    <property type="match status" value="1"/>
</dbReference>
<evidence type="ECO:0000313" key="8">
    <source>
        <dbReference type="Proteomes" id="UP000504714"/>
    </source>
</evidence>
<organism evidence="7 8">
    <name type="scientific">Candidatus Regiella insecticola</name>
    <dbReference type="NCBI Taxonomy" id="138073"/>
    <lineage>
        <taxon>Bacteria</taxon>
        <taxon>Pseudomonadati</taxon>
        <taxon>Pseudomonadota</taxon>
        <taxon>Gammaproteobacteria</taxon>
        <taxon>Enterobacterales</taxon>
        <taxon>Enterobacteriaceae</taxon>
        <taxon>aphid secondary symbionts</taxon>
        <taxon>Candidatus Regiella</taxon>
    </lineage>
</organism>
<gene>
    <name evidence="7" type="ORF">RINTU1_28660</name>
</gene>
<feature type="transmembrane region" description="Helical" evidence="5">
    <location>
        <begin position="25"/>
        <end position="56"/>
    </location>
</feature>
<feature type="transmembrane region" description="Helical" evidence="5">
    <location>
        <begin position="188"/>
        <end position="220"/>
    </location>
</feature>
<dbReference type="GO" id="GO:0016020">
    <property type="term" value="C:membrane"/>
    <property type="evidence" value="ECO:0007669"/>
    <property type="project" value="UniProtKB-SubCell"/>
</dbReference>
<dbReference type="InterPro" id="IPR007016">
    <property type="entry name" value="O-antigen_ligase-rel_domated"/>
</dbReference>
<comment type="caution">
    <text evidence="7">The sequence shown here is derived from an EMBL/GenBank/DDBJ whole genome shotgun (WGS) entry which is preliminary data.</text>
</comment>
<feature type="transmembrane region" description="Helical" evidence="5">
    <location>
        <begin position="362"/>
        <end position="381"/>
    </location>
</feature>
<keyword evidence="3 5" id="KW-1133">Transmembrane helix</keyword>
<dbReference type="PANTHER" id="PTHR37422">
    <property type="entry name" value="TEICHURONIC ACID BIOSYNTHESIS PROTEIN TUAE"/>
    <property type="match status" value="1"/>
</dbReference>
<evidence type="ECO:0000256" key="2">
    <source>
        <dbReference type="ARBA" id="ARBA00022692"/>
    </source>
</evidence>
<sequence>MTASVCCSAREGSAIRQCKEMLPSVTAFLLGIALPSSTFLIQLSLVLVLLCVLFRWDGNAVKVLIQNPLVWLPMAIFSLLALSLLWQQNLYGLEMVAKYRKLLYVLPLALFFLLSPRLIDDFIKGFLLANAVILVMSLLIAVFHLPFGSYNPLNPTVFKLHITQNFFMALAALFWFKNIFLYQGIKRWAYAFLFAVALYNVLFMLLGRTGYVALIVAIAVWTKLSLPFRQQLMVATCAAFLACIFIMVPNRGHDRLQLGMQEIDECSAAAVEEMKLSCHSSMGLRKAFLLQSWQFIKQAPLFGHGAGGFFYTIPTVGYKVNNPHNEYLLQTVQSGLIGLMLFLGWMLSIFRAAWQQSSTIKNLFIALFSSYMICNLFNSFLLDSSEGNFFIIVTAILASYSMYSKTAAFEKMSNEKCDLIPTPPGRA</sequence>
<feature type="transmembrane region" description="Helical" evidence="5">
    <location>
        <begin position="232"/>
        <end position="250"/>
    </location>
</feature>
<dbReference type="InterPro" id="IPR051533">
    <property type="entry name" value="WaaL-like"/>
</dbReference>
<feature type="domain" description="O-antigen ligase-related" evidence="6">
    <location>
        <begin position="194"/>
        <end position="343"/>
    </location>
</feature>
<dbReference type="EMBL" id="BLXO01000007">
    <property type="protein sequence ID" value="GFN47021.1"/>
    <property type="molecule type" value="Genomic_DNA"/>
</dbReference>
<evidence type="ECO:0000259" key="6">
    <source>
        <dbReference type="Pfam" id="PF04932"/>
    </source>
</evidence>
<feature type="transmembrane region" description="Helical" evidence="5">
    <location>
        <begin position="387"/>
        <end position="403"/>
    </location>
</feature>
<feature type="transmembrane region" description="Helical" evidence="5">
    <location>
        <begin position="157"/>
        <end position="176"/>
    </location>
</feature>
<protein>
    <submittedName>
        <fullName evidence="7">O-antigen biosynthesis protein, Wzy_C domain protein</fullName>
    </submittedName>
</protein>
<dbReference type="AlphaFoldDB" id="A0A6L2ZS39"/>
<evidence type="ECO:0000256" key="3">
    <source>
        <dbReference type="ARBA" id="ARBA00022989"/>
    </source>
</evidence>
<accession>A0A6L2ZS39</accession>
<feature type="transmembrane region" description="Helical" evidence="5">
    <location>
        <begin position="102"/>
        <end position="119"/>
    </location>
</feature>
<evidence type="ECO:0000256" key="5">
    <source>
        <dbReference type="SAM" id="Phobius"/>
    </source>
</evidence>
<evidence type="ECO:0000256" key="1">
    <source>
        <dbReference type="ARBA" id="ARBA00004141"/>
    </source>
</evidence>
<feature type="transmembrane region" description="Helical" evidence="5">
    <location>
        <begin position="327"/>
        <end position="350"/>
    </location>
</feature>
<evidence type="ECO:0000256" key="4">
    <source>
        <dbReference type="ARBA" id="ARBA00023136"/>
    </source>
</evidence>
<proteinExistence type="predicted"/>
<dbReference type="Pfam" id="PF04932">
    <property type="entry name" value="Wzy_C"/>
    <property type="match status" value="1"/>
</dbReference>
<evidence type="ECO:0000313" key="7">
    <source>
        <dbReference type="EMBL" id="GFN47021.1"/>
    </source>
</evidence>
<keyword evidence="4 5" id="KW-0472">Membrane</keyword>
<dbReference type="Proteomes" id="UP000504714">
    <property type="component" value="Unassembled WGS sequence"/>
</dbReference>